<dbReference type="AlphaFoldDB" id="A0A699YLP4"/>
<name>A0A699YLP4_HAELA</name>
<evidence type="ECO:0000256" key="1">
    <source>
        <dbReference type="SAM" id="MobiDB-lite"/>
    </source>
</evidence>
<gene>
    <name evidence="2" type="ORF">HaLaN_05741</name>
</gene>
<protein>
    <submittedName>
        <fullName evidence="2">Uncharacterized protein</fullName>
    </submittedName>
</protein>
<evidence type="ECO:0000313" key="3">
    <source>
        <dbReference type="Proteomes" id="UP000485058"/>
    </source>
</evidence>
<sequence length="80" mass="8809">MGGQDRTQRAGAHKAGCRRRQQDAASLGWEGCRMKEGLMRFKNKKAWLASLLKHAASFTEHARGSGALHVTFSTPEVPET</sequence>
<comment type="caution">
    <text evidence="2">The sequence shown here is derived from an EMBL/GenBank/DDBJ whole genome shotgun (WGS) entry which is preliminary data.</text>
</comment>
<dbReference type="EMBL" id="BLLF01000314">
    <property type="protein sequence ID" value="GFH10431.1"/>
    <property type="molecule type" value="Genomic_DNA"/>
</dbReference>
<proteinExistence type="predicted"/>
<feature type="region of interest" description="Disordered" evidence="1">
    <location>
        <begin position="1"/>
        <end position="20"/>
    </location>
</feature>
<keyword evidence="3" id="KW-1185">Reference proteome</keyword>
<organism evidence="2 3">
    <name type="scientific">Haematococcus lacustris</name>
    <name type="common">Green alga</name>
    <name type="synonym">Haematococcus pluvialis</name>
    <dbReference type="NCBI Taxonomy" id="44745"/>
    <lineage>
        <taxon>Eukaryota</taxon>
        <taxon>Viridiplantae</taxon>
        <taxon>Chlorophyta</taxon>
        <taxon>core chlorophytes</taxon>
        <taxon>Chlorophyceae</taxon>
        <taxon>CS clade</taxon>
        <taxon>Chlamydomonadales</taxon>
        <taxon>Haematococcaceae</taxon>
        <taxon>Haematococcus</taxon>
    </lineage>
</organism>
<reference evidence="2 3" key="1">
    <citation type="submission" date="2020-02" db="EMBL/GenBank/DDBJ databases">
        <title>Draft genome sequence of Haematococcus lacustris strain NIES-144.</title>
        <authorList>
            <person name="Morimoto D."/>
            <person name="Nakagawa S."/>
            <person name="Yoshida T."/>
            <person name="Sawayama S."/>
        </authorList>
    </citation>
    <scope>NUCLEOTIDE SEQUENCE [LARGE SCALE GENOMIC DNA]</scope>
    <source>
        <strain evidence="2 3">NIES-144</strain>
    </source>
</reference>
<evidence type="ECO:0000313" key="2">
    <source>
        <dbReference type="EMBL" id="GFH10431.1"/>
    </source>
</evidence>
<accession>A0A699YLP4</accession>
<dbReference type="Proteomes" id="UP000485058">
    <property type="component" value="Unassembled WGS sequence"/>
</dbReference>